<evidence type="ECO:0000256" key="5">
    <source>
        <dbReference type="HAMAP-Rule" id="MF_00149"/>
    </source>
</evidence>
<evidence type="ECO:0000256" key="2">
    <source>
        <dbReference type="ARBA" id="ARBA00021975"/>
    </source>
</evidence>
<dbReference type="InterPro" id="IPR020568">
    <property type="entry name" value="Ribosomal_Su5_D2-typ_SF"/>
</dbReference>
<dbReference type="Pfam" id="PF01119">
    <property type="entry name" value="DNA_mis_repair"/>
    <property type="match status" value="1"/>
</dbReference>
<dbReference type="InterPro" id="IPR042120">
    <property type="entry name" value="MutL_C_dimsub"/>
</dbReference>
<dbReference type="PROSITE" id="PS00058">
    <property type="entry name" value="DNA_MISMATCH_REPAIR_1"/>
    <property type="match status" value="1"/>
</dbReference>
<keyword evidence="10" id="KW-1185">Reference proteome</keyword>
<dbReference type="GO" id="GO:0006298">
    <property type="term" value="P:mismatch repair"/>
    <property type="evidence" value="ECO:0007669"/>
    <property type="project" value="UniProtKB-UniRule"/>
</dbReference>
<dbReference type="Pfam" id="PF08676">
    <property type="entry name" value="MutL_C"/>
    <property type="match status" value="1"/>
</dbReference>
<proteinExistence type="inferred from homology"/>
<evidence type="ECO:0000313" key="10">
    <source>
        <dbReference type="Proteomes" id="UP000016587"/>
    </source>
</evidence>
<dbReference type="InterPro" id="IPR038973">
    <property type="entry name" value="MutL/Mlh/Pms-like"/>
</dbReference>
<dbReference type="HAMAP" id="MF_00149">
    <property type="entry name" value="DNA_mis_repair"/>
    <property type="match status" value="1"/>
</dbReference>
<evidence type="ECO:0000256" key="6">
    <source>
        <dbReference type="SAM" id="MobiDB-lite"/>
    </source>
</evidence>
<dbReference type="eggNOG" id="COG0323">
    <property type="taxonomic scope" value="Bacteria"/>
</dbReference>
<dbReference type="GO" id="GO:0140664">
    <property type="term" value="F:ATP-dependent DNA damage sensor activity"/>
    <property type="evidence" value="ECO:0007669"/>
    <property type="project" value="InterPro"/>
</dbReference>
<dbReference type="Gene3D" id="3.30.565.10">
    <property type="entry name" value="Histidine kinase-like ATPase, C-terminal domain"/>
    <property type="match status" value="1"/>
</dbReference>
<dbReference type="Gene3D" id="3.30.1540.20">
    <property type="entry name" value="MutL, C-terminal domain, dimerisation subdomain"/>
    <property type="match status" value="1"/>
</dbReference>
<keyword evidence="4 5" id="KW-0234">DNA repair</keyword>
<accession>T2G9M7</accession>
<dbReference type="InterPro" id="IPR014790">
    <property type="entry name" value="MutL_C"/>
</dbReference>
<feature type="compositionally biased region" description="Pro residues" evidence="6">
    <location>
        <begin position="398"/>
        <end position="409"/>
    </location>
</feature>
<dbReference type="SUPFAM" id="SSF54211">
    <property type="entry name" value="Ribosomal protein S5 domain 2-like"/>
    <property type="match status" value="1"/>
</dbReference>
<feature type="region of interest" description="Disordered" evidence="6">
    <location>
        <begin position="389"/>
        <end position="432"/>
    </location>
</feature>
<dbReference type="SUPFAM" id="SSF55874">
    <property type="entry name" value="ATPase domain of HSP90 chaperone/DNA topoisomerase II/histidine kinase"/>
    <property type="match status" value="1"/>
</dbReference>
<feature type="domain" description="MutL C-terminal dimerisation" evidence="7">
    <location>
        <begin position="439"/>
        <end position="574"/>
    </location>
</feature>
<dbReference type="InterPro" id="IPR042121">
    <property type="entry name" value="MutL_C_regsub"/>
</dbReference>
<dbReference type="InterPro" id="IPR014762">
    <property type="entry name" value="DNA_mismatch_repair_CS"/>
</dbReference>
<reference evidence="10" key="2">
    <citation type="submission" date="2013-07" db="EMBL/GenBank/DDBJ databases">
        <authorList>
            <person name="Morais-Silva F.O."/>
            <person name="Rezende A.M."/>
            <person name="Pimentel C."/>
            <person name="Resende D.M."/>
            <person name="Santos C.I."/>
            <person name="Clemente C."/>
            <person name="de Oliveira L.M."/>
            <person name="da Silva S.M."/>
            <person name="Costa D.A."/>
            <person name="Varela-Raposo A."/>
            <person name="Horacio E.C.A."/>
            <person name="Matos M."/>
            <person name="Flores O."/>
            <person name="Ruiz J.C."/>
            <person name="Rodrigues-Pousada C."/>
        </authorList>
    </citation>
    <scope>NUCLEOTIDE SEQUENCE [LARGE SCALE GENOMIC DNA]</scope>
    <source>
        <strain evidence="10">ATCC 19364 / DSM 1382 / NCIMB 9332 / VKM B-1759</strain>
    </source>
</reference>
<organism evidence="9 10">
    <name type="scientific">Megalodesulfovibrio gigas (strain ATCC 19364 / DSM 1382 / NCIMB 9332 / VKM B-1759)</name>
    <name type="common">Desulfovibrio gigas</name>
    <dbReference type="NCBI Taxonomy" id="1121448"/>
    <lineage>
        <taxon>Bacteria</taxon>
        <taxon>Pseudomonadati</taxon>
        <taxon>Thermodesulfobacteriota</taxon>
        <taxon>Desulfovibrionia</taxon>
        <taxon>Desulfovibrionales</taxon>
        <taxon>Desulfovibrionaceae</taxon>
        <taxon>Megalodesulfovibrio</taxon>
    </lineage>
</organism>
<dbReference type="PANTHER" id="PTHR10073:SF12">
    <property type="entry name" value="DNA MISMATCH REPAIR PROTEIN MLH1"/>
    <property type="match status" value="1"/>
</dbReference>
<dbReference type="Gene3D" id="3.30.230.10">
    <property type="match status" value="1"/>
</dbReference>
<gene>
    <name evidence="5" type="primary">mutL</name>
    <name evidence="9" type="ORF">DGI_0681</name>
</gene>
<feature type="compositionally biased region" description="Low complexity" evidence="6">
    <location>
        <begin position="410"/>
        <end position="432"/>
    </location>
</feature>
<evidence type="ECO:0000259" key="7">
    <source>
        <dbReference type="SMART" id="SM00853"/>
    </source>
</evidence>
<comment type="similarity">
    <text evidence="1 5">Belongs to the DNA mismatch repair MutL/HexB family.</text>
</comment>
<dbReference type="InterPro" id="IPR013507">
    <property type="entry name" value="DNA_mismatch_S5_2-like"/>
</dbReference>
<dbReference type="CDD" id="cd00782">
    <property type="entry name" value="MutL_Trans"/>
    <property type="match status" value="1"/>
</dbReference>
<dbReference type="RefSeq" id="WP_021759254.1">
    <property type="nucleotide sequence ID" value="NC_022444.1"/>
</dbReference>
<dbReference type="Proteomes" id="UP000016587">
    <property type="component" value="Chromosome"/>
</dbReference>
<dbReference type="InterPro" id="IPR036890">
    <property type="entry name" value="HATPase_C_sf"/>
</dbReference>
<dbReference type="CDD" id="cd16926">
    <property type="entry name" value="HATPase_MutL-MLH-PMS-like"/>
    <property type="match status" value="1"/>
</dbReference>
<evidence type="ECO:0000256" key="4">
    <source>
        <dbReference type="ARBA" id="ARBA00023204"/>
    </source>
</evidence>
<dbReference type="InterPro" id="IPR020667">
    <property type="entry name" value="DNA_mismatch_repair_MutL"/>
</dbReference>
<dbReference type="OrthoDB" id="9763467at2"/>
<dbReference type="EMBL" id="CP006585">
    <property type="protein sequence ID" value="AGW12587.1"/>
    <property type="molecule type" value="Genomic_DNA"/>
</dbReference>
<dbReference type="Pfam" id="PF13589">
    <property type="entry name" value="HATPase_c_3"/>
    <property type="match status" value="1"/>
</dbReference>
<evidence type="ECO:0000256" key="1">
    <source>
        <dbReference type="ARBA" id="ARBA00006082"/>
    </source>
</evidence>
<dbReference type="Gene3D" id="3.30.1370.100">
    <property type="entry name" value="MutL, C-terminal domain, regulatory subdomain"/>
    <property type="match status" value="1"/>
</dbReference>
<dbReference type="PANTHER" id="PTHR10073">
    <property type="entry name" value="DNA MISMATCH REPAIR PROTEIN MLH, PMS, MUTL"/>
    <property type="match status" value="1"/>
</dbReference>
<dbReference type="InterPro" id="IPR002099">
    <property type="entry name" value="MutL/Mlh/PMS"/>
</dbReference>
<dbReference type="SMART" id="SM01340">
    <property type="entry name" value="DNA_mis_repair"/>
    <property type="match status" value="1"/>
</dbReference>
<feature type="region of interest" description="Disordered" evidence="6">
    <location>
        <begin position="343"/>
        <end position="367"/>
    </location>
</feature>
<dbReference type="KEGG" id="dgg:DGI_0681"/>
<dbReference type="GO" id="GO:0016887">
    <property type="term" value="F:ATP hydrolysis activity"/>
    <property type="evidence" value="ECO:0007669"/>
    <property type="project" value="InterPro"/>
</dbReference>
<dbReference type="FunFam" id="3.30.565.10:FF:000003">
    <property type="entry name" value="DNA mismatch repair endonuclease MutL"/>
    <property type="match status" value="1"/>
</dbReference>
<dbReference type="STRING" id="1121448.DGI_0681"/>
<dbReference type="GO" id="GO:0032300">
    <property type="term" value="C:mismatch repair complex"/>
    <property type="evidence" value="ECO:0007669"/>
    <property type="project" value="InterPro"/>
</dbReference>
<protein>
    <recommendedName>
        <fullName evidence="2 5">DNA mismatch repair protein MutL</fullName>
    </recommendedName>
</protein>
<dbReference type="AlphaFoldDB" id="T2G9M7"/>
<dbReference type="InterPro" id="IPR014721">
    <property type="entry name" value="Ribsml_uS5_D2-typ_fold_subgr"/>
</dbReference>
<comment type="function">
    <text evidence="5">This protein is involved in the repair of mismatches in DNA. It is required for dam-dependent methyl-directed DNA mismatch repair. May act as a 'molecular matchmaker', a protein that promotes the formation of a stable complex between two or more DNA-binding proteins in an ATP-dependent manner without itself being part of a final effector complex.</text>
</comment>
<dbReference type="PATRIC" id="fig|1121448.10.peg.686"/>
<feature type="domain" description="DNA mismatch repair protein S5" evidence="8">
    <location>
        <begin position="222"/>
        <end position="340"/>
    </location>
</feature>
<evidence type="ECO:0000313" key="9">
    <source>
        <dbReference type="EMBL" id="AGW12587.1"/>
    </source>
</evidence>
<reference evidence="9 10" key="1">
    <citation type="journal article" date="2013" name="J. Bacteriol.">
        <title>Roles of HynAB and Ech, the only two hydrogenases found in the model sulfate reducer Desulfovibrio gigas.</title>
        <authorList>
            <person name="Morais-Silva F.O."/>
            <person name="Santos C.I."/>
            <person name="Rodrigues R."/>
            <person name="Pereira I.A."/>
            <person name="Rodrigues-Pousada C."/>
        </authorList>
    </citation>
    <scope>NUCLEOTIDE SEQUENCE [LARGE SCALE GENOMIC DNA]</scope>
    <source>
        <strain evidence="10">ATCC 19364 / DSM 1382 / NCIMB 9332 / VKM B-1759</strain>
    </source>
</reference>
<keyword evidence="3 5" id="KW-0227">DNA damage</keyword>
<dbReference type="HOGENOM" id="CLU_004131_4_2_7"/>
<dbReference type="SMART" id="SM00853">
    <property type="entry name" value="MutL_C"/>
    <property type="match status" value="1"/>
</dbReference>
<dbReference type="InterPro" id="IPR037198">
    <property type="entry name" value="MutL_C_sf"/>
</dbReference>
<dbReference type="SUPFAM" id="SSF118116">
    <property type="entry name" value="DNA mismatch repair protein MutL"/>
    <property type="match status" value="1"/>
</dbReference>
<sequence>MQHHSPAPSSDAPARRIAVLPPALQNQIAAGEVVERPASVLKELLENSLDAGARRIDVTIERGGQGLIRVRDDGGGIPATDLELALTRHATSKIARLEELFSLGSFGFRGEALPSVASVSRLILASTPRGHGEGAFVEVLHGRLLGRGQIPPQPGTEVTVRDLFANVPARLKFLKTQTTEAKRCQELLARLALAHLEVAFSLTLDGREAYRFPARQTLRDRLASIWPPQLLQGLIPFHLSREDGRAHGLTGSPAQAQARGDRLLCYVNQRPVQDRVLQAAVREAYKLRLLTREHPQLVLFLELPPETVDMNVHPAKTEVRFRDEDRVFSLVRRAVLSGLEAETPELSVKSPSFPAPRTDHAARPTSTPIPFALPVPAAIAAPGHHVAESVRPYGEPRPTAPPPAAPPPAQSARPVQPVRPVSPARPEAPAARPAASWRYLGQVASTYLLLALADGSMAVVDQHAAHERVLYHRLRQGMGQEPAQLLAAPLEMPLHPAEAAALETAAPHLAQLGFALHIDPTLLRCTAVPAMLTAAQARSLLRDVAGGTLDPDDPGHALCALMACKTALTAGQSLAPDEAIALLETWQATPDHQYCPHGRPALLRWTGEDLERAFKRRS</sequence>
<name>T2G9M7_MEGG1</name>
<dbReference type="GO" id="GO:0030983">
    <property type="term" value="F:mismatched DNA binding"/>
    <property type="evidence" value="ECO:0007669"/>
    <property type="project" value="InterPro"/>
</dbReference>
<dbReference type="NCBIfam" id="TIGR00585">
    <property type="entry name" value="mutl"/>
    <property type="match status" value="1"/>
</dbReference>
<evidence type="ECO:0000259" key="8">
    <source>
        <dbReference type="SMART" id="SM01340"/>
    </source>
</evidence>
<dbReference type="GO" id="GO:0005524">
    <property type="term" value="F:ATP binding"/>
    <property type="evidence" value="ECO:0007669"/>
    <property type="project" value="InterPro"/>
</dbReference>
<evidence type="ECO:0000256" key="3">
    <source>
        <dbReference type="ARBA" id="ARBA00022763"/>
    </source>
</evidence>